<name>A0A9Q9XQQ5_CYPCA</name>
<dbReference type="KEGG" id="ccar:122141681"/>
<evidence type="ECO:0000313" key="2">
    <source>
        <dbReference type="RefSeq" id="XP_042605561.1"/>
    </source>
</evidence>
<accession>A0A9Q9XQQ5</accession>
<dbReference type="Proteomes" id="UP001155660">
    <property type="component" value="Chromosome A4"/>
</dbReference>
<dbReference type="GeneID" id="122141681"/>
<dbReference type="RefSeq" id="XP_042605561.1">
    <property type="nucleotide sequence ID" value="XM_042749627.1"/>
</dbReference>
<proteinExistence type="predicted"/>
<sequence length="228" mass="25319">MENEGAAVPTTSRTCVSTSQDPDLDSQETDNTPAAYVSEDLDFIVKGDCAIGDGVNRHILSTVMDNLQNGFLLDEDKGVKTLLFEGERDHLVPSTSKALLESDFFIVVGRIIGHCFLNQGPHFAGLSPAIMHVLFGGEPETATITELDCVDQDVREVLQLLEENSNFSEEQKAKILSVTLPWDLPGVTAENRWWLTEKILLHSVLGRTTQQVKQMRRGLKDTGVWEFF</sequence>
<protein>
    <submittedName>
        <fullName evidence="2">Uncharacterized protein LOC122141681</fullName>
    </submittedName>
</protein>
<feature type="region of interest" description="Disordered" evidence="1">
    <location>
        <begin position="1"/>
        <end position="31"/>
    </location>
</feature>
<dbReference type="OrthoDB" id="8940977at2759"/>
<evidence type="ECO:0000256" key="1">
    <source>
        <dbReference type="SAM" id="MobiDB-lite"/>
    </source>
</evidence>
<feature type="compositionally biased region" description="Polar residues" evidence="1">
    <location>
        <begin position="9"/>
        <end position="21"/>
    </location>
</feature>
<gene>
    <name evidence="2" type="primary">LOC122141681</name>
</gene>
<reference evidence="2" key="1">
    <citation type="submission" date="2025-08" db="UniProtKB">
        <authorList>
            <consortium name="RefSeq"/>
        </authorList>
    </citation>
    <scope>IDENTIFICATION</scope>
    <source>
        <tissue evidence="2">Muscle</tissue>
    </source>
</reference>
<organism evidence="2">
    <name type="scientific">Cyprinus carpio</name>
    <name type="common">Common carp</name>
    <dbReference type="NCBI Taxonomy" id="7962"/>
    <lineage>
        <taxon>Eukaryota</taxon>
        <taxon>Metazoa</taxon>
        <taxon>Chordata</taxon>
        <taxon>Craniata</taxon>
        <taxon>Vertebrata</taxon>
        <taxon>Euteleostomi</taxon>
        <taxon>Actinopterygii</taxon>
        <taxon>Neopterygii</taxon>
        <taxon>Teleostei</taxon>
        <taxon>Ostariophysi</taxon>
        <taxon>Cypriniformes</taxon>
        <taxon>Cyprinidae</taxon>
        <taxon>Cyprininae</taxon>
        <taxon>Cyprinus</taxon>
    </lineage>
</organism>
<dbReference type="AlphaFoldDB" id="A0A9Q9XQQ5"/>